<evidence type="ECO:0000256" key="2">
    <source>
        <dbReference type="SAM" id="Phobius"/>
    </source>
</evidence>
<dbReference type="AlphaFoldDB" id="A0A7S4E6R8"/>
<evidence type="ECO:0000313" key="4">
    <source>
        <dbReference type="EMBL" id="CAE0692941.1"/>
    </source>
</evidence>
<dbReference type="GO" id="GO:0005524">
    <property type="term" value="F:ATP binding"/>
    <property type="evidence" value="ECO:0007669"/>
    <property type="project" value="InterPro"/>
</dbReference>
<feature type="region of interest" description="Disordered" evidence="1">
    <location>
        <begin position="288"/>
        <end position="338"/>
    </location>
</feature>
<dbReference type="PROSITE" id="PS50011">
    <property type="entry name" value="PROTEIN_KINASE_DOM"/>
    <property type="match status" value="1"/>
</dbReference>
<feature type="region of interest" description="Disordered" evidence="1">
    <location>
        <begin position="554"/>
        <end position="576"/>
    </location>
</feature>
<reference evidence="5" key="2">
    <citation type="submission" date="2021-11" db="EMBL/GenBank/DDBJ databases">
        <authorList>
            <consortium name="Genoscope - CEA"/>
            <person name="William W."/>
        </authorList>
    </citation>
    <scope>NUCLEOTIDE SEQUENCE</scope>
</reference>
<dbReference type="InterPro" id="IPR011009">
    <property type="entry name" value="Kinase-like_dom_sf"/>
</dbReference>
<reference evidence="4" key="1">
    <citation type="submission" date="2021-01" db="EMBL/GenBank/DDBJ databases">
        <authorList>
            <person name="Corre E."/>
            <person name="Pelletier E."/>
            <person name="Niang G."/>
            <person name="Scheremetjew M."/>
            <person name="Finn R."/>
            <person name="Kale V."/>
            <person name="Holt S."/>
            <person name="Cochrane G."/>
            <person name="Meng A."/>
            <person name="Brown T."/>
            <person name="Cohen L."/>
        </authorList>
    </citation>
    <scope>NUCLEOTIDE SEQUENCE</scope>
    <source>
        <strain evidence="4">CCMP1756</strain>
    </source>
</reference>
<keyword evidence="6" id="KW-1185">Reference proteome</keyword>
<dbReference type="PROSITE" id="PS00108">
    <property type="entry name" value="PROTEIN_KINASE_ST"/>
    <property type="match status" value="1"/>
</dbReference>
<evidence type="ECO:0000313" key="5">
    <source>
        <dbReference type="EMBL" id="CAH0371547.1"/>
    </source>
</evidence>
<feature type="compositionally biased region" description="Basic and acidic residues" evidence="1">
    <location>
        <begin position="708"/>
        <end position="717"/>
    </location>
</feature>
<feature type="domain" description="Protein kinase" evidence="3">
    <location>
        <begin position="356"/>
        <end position="683"/>
    </location>
</feature>
<keyword evidence="2" id="KW-0812">Transmembrane</keyword>
<dbReference type="Proteomes" id="UP000789595">
    <property type="component" value="Unassembled WGS sequence"/>
</dbReference>
<feature type="compositionally biased region" description="Pro residues" evidence="1">
    <location>
        <begin position="301"/>
        <end position="312"/>
    </location>
</feature>
<dbReference type="SMART" id="SM00220">
    <property type="entry name" value="S_TKc"/>
    <property type="match status" value="1"/>
</dbReference>
<dbReference type="EMBL" id="HBIW01009818">
    <property type="protein sequence ID" value="CAE0692941.1"/>
    <property type="molecule type" value="Transcribed_RNA"/>
</dbReference>
<feature type="transmembrane region" description="Helical" evidence="2">
    <location>
        <begin position="164"/>
        <end position="187"/>
    </location>
</feature>
<gene>
    <name evidence="4" type="ORF">PCAL00307_LOCUS8377</name>
    <name evidence="5" type="ORF">PECAL_3P14960</name>
</gene>
<dbReference type="OrthoDB" id="4062651at2759"/>
<feature type="compositionally biased region" description="Basic and acidic residues" evidence="1">
    <location>
        <begin position="317"/>
        <end position="326"/>
    </location>
</feature>
<dbReference type="InterPro" id="IPR008271">
    <property type="entry name" value="Ser/Thr_kinase_AS"/>
</dbReference>
<dbReference type="EMBL" id="CAKKNE010000003">
    <property type="protein sequence ID" value="CAH0371547.1"/>
    <property type="molecule type" value="Genomic_DNA"/>
</dbReference>
<dbReference type="SUPFAM" id="SSF56112">
    <property type="entry name" value="Protein kinase-like (PK-like)"/>
    <property type="match status" value="1"/>
</dbReference>
<dbReference type="PANTHER" id="PTHR44329">
    <property type="entry name" value="SERINE/THREONINE-PROTEIN KINASE TNNI3K-RELATED"/>
    <property type="match status" value="1"/>
</dbReference>
<sequence length="729" mass="80262">MRASPSTAARQTMSALEMGDLDADAFGQAPVSLRFRHGPLEDRYRSYRARRARELGATPWVTRLGMLVARVLADVVDGLARKRSWHRYELLATGLFGICVVALYFASRHIKIASGDGSYEKWCAAVLCLAVLQAVQVVLAFSFFGDKWSRPYYLGLDVAVDAGLFALCFGLHLVAIAGALACDFVALGIGLGTTKHARIYPLLSAAVLVVAFLVVARAADRQARQHYVESLRFDAKQSRDMRGISNPFSTVNLAAWLFPSESRNREETPNNRPSADLASPSISKSSLAAMVQRRTSQSQPPAQPFASLPPQPTLAKNGEEEKKEPEVPAPKPPPAVVKKPRRFATLQSWQIDYERLRVVAKIGAGAAGQVYHGEFLGARVAIKQLFSSFIDPSNLDEFSREVTLLHKLKHPHVLTFYGISRRDVYCFIVTEYCPYALDAILSGGRVADDVLRGANGKPRQTPRLTVAARTTILYQVALALQYLHAERVLHHDLKPGNILLDRDFTAKVSDFGLAQLVADTEDVVSKGPTKAPRRMSAGATAVYAAPEMLLKLRGRFKDRPDRGENSSDSTRDMSDSGRVVAGNFDELSKLDVFAYAIVCAAVFSQRGDPYHFYVTNARSPQAREADIADAVRDQGLRPQVPAALPEELRPLMERCWATQPADRPAFREIARRLKAVAVRHGTIVPTTSSKLPLGPEARGSESSAHSSFSDEREDPRAKPVYTRKAHLYT</sequence>
<feature type="compositionally biased region" description="Low complexity" evidence="1">
    <location>
        <begin position="696"/>
        <end position="707"/>
    </location>
</feature>
<dbReference type="InterPro" id="IPR000719">
    <property type="entry name" value="Prot_kinase_dom"/>
</dbReference>
<organism evidence="4">
    <name type="scientific">Pelagomonas calceolata</name>
    <dbReference type="NCBI Taxonomy" id="35677"/>
    <lineage>
        <taxon>Eukaryota</taxon>
        <taxon>Sar</taxon>
        <taxon>Stramenopiles</taxon>
        <taxon>Ochrophyta</taxon>
        <taxon>Pelagophyceae</taxon>
        <taxon>Pelagomonadales</taxon>
        <taxon>Pelagomonadaceae</taxon>
        <taxon>Pelagomonas</taxon>
    </lineage>
</organism>
<dbReference type="Gene3D" id="1.10.510.10">
    <property type="entry name" value="Transferase(Phosphotransferase) domain 1"/>
    <property type="match status" value="1"/>
</dbReference>
<protein>
    <recommendedName>
        <fullName evidence="3">Protein kinase domain-containing protein</fullName>
    </recommendedName>
</protein>
<dbReference type="GO" id="GO:0004674">
    <property type="term" value="F:protein serine/threonine kinase activity"/>
    <property type="evidence" value="ECO:0007669"/>
    <property type="project" value="TreeGrafter"/>
</dbReference>
<feature type="compositionally biased region" description="Basic and acidic residues" evidence="1">
    <location>
        <begin position="555"/>
        <end position="575"/>
    </location>
</feature>
<evidence type="ECO:0000313" key="6">
    <source>
        <dbReference type="Proteomes" id="UP000789595"/>
    </source>
</evidence>
<dbReference type="Pfam" id="PF07714">
    <property type="entry name" value="PK_Tyr_Ser-Thr"/>
    <property type="match status" value="1"/>
</dbReference>
<dbReference type="Gene3D" id="3.30.200.20">
    <property type="entry name" value="Phosphorylase Kinase, domain 1"/>
    <property type="match status" value="1"/>
</dbReference>
<feature type="transmembrane region" description="Helical" evidence="2">
    <location>
        <begin position="199"/>
        <end position="219"/>
    </location>
</feature>
<feature type="transmembrane region" description="Helical" evidence="2">
    <location>
        <begin position="122"/>
        <end position="144"/>
    </location>
</feature>
<keyword evidence="2" id="KW-0472">Membrane</keyword>
<feature type="transmembrane region" description="Helical" evidence="2">
    <location>
        <begin position="85"/>
        <end position="106"/>
    </location>
</feature>
<keyword evidence="2" id="KW-1133">Transmembrane helix</keyword>
<dbReference type="InterPro" id="IPR051681">
    <property type="entry name" value="Ser/Thr_Kinases-Pseudokinases"/>
</dbReference>
<evidence type="ECO:0000259" key="3">
    <source>
        <dbReference type="PROSITE" id="PS50011"/>
    </source>
</evidence>
<name>A0A7S4E6R8_9STRA</name>
<feature type="region of interest" description="Disordered" evidence="1">
    <location>
        <begin position="687"/>
        <end position="729"/>
    </location>
</feature>
<accession>A0A7S4E6R8</accession>
<proteinExistence type="predicted"/>
<evidence type="ECO:0000256" key="1">
    <source>
        <dbReference type="SAM" id="MobiDB-lite"/>
    </source>
</evidence>
<dbReference type="InterPro" id="IPR001245">
    <property type="entry name" value="Ser-Thr/Tyr_kinase_cat_dom"/>
</dbReference>
<dbReference type="Pfam" id="PF00069">
    <property type="entry name" value="Pkinase"/>
    <property type="match status" value="1"/>
</dbReference>